<comment type="caution">
    <text evidence="2">The sequence shown here is derived from an EMBL/GenBank/DDBJ whole genome shotgun (WGS) entry which is preliminary data.</text>
</comment>
<sequence length="79" mass="8901">MKELYHLEGATSDEEFCKPPSFSIKHSPPVGHVSAEDAVSLQIGKVAYLEGTSRKLPRKRKHVNPSPRKLPMKMKAHCY</sequence>
<accession>A0AAV8RU18</accession>
<evidence type="ECO:0000313" key="2">
    <source>
        <dbReference type="EMBL" id="KAJ8509849.1"/>
    </source>
</evidence>
<dbReference type="AlphaFoldDB" id="A0AAV8RU18"/>
<organism evidence="2 3">
    <name type="scientific">Ensete ventricosum</name>
    <name type="common">Abyssinian banana</name>
    <name type="synonym">Musa ensete</name>
    <dbReference type="NCBI Taxonomy" id="4639"/>
    <lineage>
        <taxon>Eukaryota</taxon>
        <taxon>Viridiplantae</taxon>
        <taxon>Streptophyta</taxon>
        <taxon>Embryophyta</taxon>
        <taxon>Tracheophyta</taxon>
        <taxon>Spermatophyta</taxon>
        <taxon>Magnoliopsida</taxon>
        <taxon>Liliopsida</taxon>
        <taxon>Zingiberales</taxon>
        <taxon>Musaceae</taxon>
        <taxon>Ensete</taxon>
    </lineage>
</organism>
<evidence type="ECO:0000313" key="3">
    <source>
        <dbReference type="Proteomes" id="UP001222027"/>
    </source>
</evidence>
<dbReference type="Proteomes" id="UP001222027">
    <property type="component" value="Unassembled WGS sequence"/>
</dbReference>
<feature type="compositionally biased region" description="Basic residues" evidence="1">
    <location>
        <begin position="70"/>
        <end position="79"/>
    </location>
</feature>
<proteinExistence type="predicted"/>
<protein>
    <submittedName>
        <fullName evidence="2">Uncharacterized protein</fullName>
    </submittedName>
</protein>
<name>A0AAV8RU18_ENSVE</name>
<dbReference type="EMBL" id="JAQQAF010000001">
    <property type="protein sequence ID" value="KAJ8509849.1"/>
    <property type="molecule type" value="Genomic_DNA"/>
</dbReference>
<keyword evidence="3" id="KW-1185">Reference proteome</keyword>
<gene>
    <name evidence="2" type="ORF">OPV22_000283</name>
</gene>
<evidence type="ECO:0000256" key="1">
    <source>
        <dbReference type="SAM" id="MobiDB-lite"/>
    </source>
</evidence>
<reference evidence="2 3" key="1">
    <citation type="submission" date="2022-12" db="EMBL/GenBank/DDBJ databases">
        <title>Chromosome-scale assembly of the Ensete ventricosum genome.</title>
        <authorList>
            <person name="Dussert Y."/>
            <person name="Stocks J."/>
            <person name="Wendawek A."/>
            <person name="Woldeyes F."/>
            <person name="Nichols R.A."/>
            <person name="Borrell J.S."/>
        </authorList>
    </citation>
    <scope>NUCLEOTIDE SEQUENCE [LARGE SCALE GENOMIC DNA]</scope>
    <source>
        <strain evidence="3">cv. Maze</strain>
        <tissue evidence="2">Seeds</tissue>
    </source>
</reference>
<feature type="region of interest" description="Disordered" evidence="1">
    <location>
        <begin position="55"/>
        <end position="79"/>
    </location>
</feature>